<reference evidence="12" key="1">
    <citation type="submission" date="2021-03" db="EMBL/GenBank/DDBJ databases">
        <authorList>
            <person name="Bekaert M."/>
        </authorList>
    </citation>
    <scope>NUCLEOTIDE SEQUENCE</scope>
</reference>
<dbReference type="EMBL" id="CAJPWZ010002345">
    <property type="protein sequence ID" value="CAG2236245.1"/>
    <property type="molecule type" value="Genomic_DNA"/>
</dbReference>
<evidence type="ECO:0000313" key="13">
    <source>
        <dbReference type="Proteomes" id="UP000683360"/>
    </source>
</evidence>
<evidence type="ECO:0000313" key="12">
    <source>
        <dbReference type="EMBL" id="CAG2236245.1"/>
    </source>
</evidence>
<gene>
    <name evidence="12" type="ORF">MEDL_48766</name>
</gene>
<name>A0A8S3U2M7_MYTED</name>
<keyword evidence="3" id="KW-0813">Transport</keyword>
<dbReference type="GO" id="GO:0016192">
    <property type="term" value="P:vesicle-mediated transport"/>
    <property type="evidence" value="ECO:0007669"/>
    <property type="project" value="UniProtKB-KW"/>
</dbReference>
<keyword evidence="13" id="KW-1185">Reference proteome</keyword>
<dbReference type="GO" id="GO:0015031">
    <property type="term" value="P:protein transport"/>
    <property type="evidence" value="ECO:0007669"/>
    <property type="project" value="UniProtKB-KW"/>
</dbReference>
<evidence type="ECO:0000256" key="9">
    <source>
        <dbReference type="ARBA" id="ARBA00023136"/>
    </source>
</evidence>
<evidence type="ECO:0000256" key="5">
    <source>
        <dbReference type="ARBA" id="ARBA00022824"/>
    </source>
</evidence>
<dbReference type="GO" id="GO:0046923">
    <property type="term" value="F:ER retention sequence binding"/>
    <property type="evidence" value="ECO:0007669"/>
    <property type="project" value="InterPro"/>
</dbReference>
<comment type="subcellular location">
    <subcellularLocation>
        <location evidence="1">Endoplasmic reticulum membrane</location>
        <topology evidence="1">Multi-pass membrane protein</topology>
    </subcellularLocation>
</comment>
<evidence type="ECO:0000256" key="2">
    <source>
        <dbReference type="ARBA" id="ARBA00010120"/>
    </source>
</evidence>
<evidence type="ECO:0000256" key="8">
    <source>
        <dbReference type="ARBA" id="ARBA00022989"/>
    </source>
</evidence>
<sequence length="185" mass="21389">MTSEAVKPTQSLVTSQICKKCDNVASVSMCDVVEICNKDEVCYMRKYINDMFNERFDLGCVEASILWTFSIYLECVAMLPQFWMMIWNGEAGRFVCFYLCAMGSYRVFYIIHWIYIEDSNGGNLNLISFFSGNLQSCLYLVFLTVYINKLRESRKQKIKPSSTLQDGLIMTLSPRWPGFGVQRDL</sequence>
<dbReference type="AlphaFoldDB" id="A0A8S3U2M7"/>
<evidence type="ECO:0000256" key="3">
    <source>
        <dbReference type="ARBA" id="ARBA00022448"/>
    </source>
</evidence>
<dbReference type="GO" id="GO:0006621">
    <property type="term" value="P:protein retention in ER lumen"/>
    <property type="evidence" value="ECO:0007669"/>
    <property type="project" value="InterPro"/>
</dbReference>
<feature type="transmembrane region" description="Helical" evidence="11">
    <location>
        <begin position="95"/>
        <end position="115"/>
    </location>
</feature>
<evidence type="ECO:0000256" key="10">
    <source>
        <dbReference type="ARBA" id="ARBA00023170"/>
    </source>
</evidence>
<dbReference type="GO" id="GO:0005789">
    <property type="term" value="C:endoplasmic reticulum membrane"/>
    <property type="evidence" value="ECO:0007669"/>
    <property type="project" value="UniProtKB-SubCell"/>
</dbReference>
<feature type="transmembrane region" description="Helical" evidence="11">
    <location>
        <begin position="65"/>
        <end position="83"/>
    </location>
</feature>
<dbReference type="Pfam" id="PF00810">
    <property type="entry name" value="ER_lumen_recept"/>
    <property type="match status" value="1"/>
</dbReference>
<accession>A0A8S3U2M7</accession>
<evidence type="ECO:0000256" key="11">
    <source>
        <dbReference type="SAM" id="Phobius"/>
    </source>
</evidence>
<dbReference type="PRINTS" id="PR00660">
    <property type="entry name" value="ERLUMENR"/>
</dbReference>
<evidence type="ECO:0000256" key="1">
    <source>
        <dbReference type="ARBA" id="ARBA00004477"/>
    </source>
</evidence>
<keyword evidence="8 11" id="KW-1133">Transmembrane helix</keyword>
<evidence type="ECO:0000256" key="6">
    <source>
        <dbReference type="ARBA" id="ARBA00022892"/>
    </source>
</evidence>
<comment type="caution">
    <text evidence="12">The sequence shown here is derived from an EMBL/GenBank/DDBJ whole genome shotgun (WGS) entry which is preliminary data.</text>
</comment>
<organism evidence="12 13">
    <name type="scientific">Mytilus edulis</name>
    <name type="common">Blue mussel</name>
    <dbReference type="NCBI Taxonomy" id="6550"/>
    <lineage>
        <taxon>Eukaryota</taxon>
        <taxon>Metazoa</taxon>
        <taxon>Spiralia</taxon>
        <taxon>Lophotrochozoa</taxon>
        <taxon>Mollusca</taxon>
        <taxon>Bivalvia</taxon>
        <taxon>Autobranchia</taxon>
        <taxon>Pteriomorphia</taxon>
        <taxon>Mytilida</taxon>
        <taxon>Mytiloidea</taxon>
        <taxon>Mytilidae</taxon>
        <taxon>Mytilinae</taxon>
        <taxon>Mytilus</taxon>
    </lineage>
</organism>
<keyword evidence="7" id="KW-0653">Protein transport</keyword>
<feature type="transmembrane region" description="Helical" evidence="11">
    <location>
        <begin position="127"/>
        <end position="147"/>
    </location>
</feature>
<evidence type="ECO:0000256" key="7">
    <source>
        <dbReference type="ARBA" id="ARBA00022927"/>
    </source>
</evidence>
<dbReference type="InterPro" id="IPR000133">
    <property type="entry name" value="ER_ret_rcpt"/>
</dbReference>
<dbReference type="OrthoDB" id="7694678at2759"/>
<dbReference type="Proteomes" id="UP000683360">
    <property type="component" value="Unassembled WGS sequence"/>
</dbReference>
<keyword evidence="9 11" id="KW-0472">Membrane</keyword>
<proteinExistence type="inferred from homology"/>
<keyword evidence="6" id="KW-0931">ER-Golgi transport</keyword>
<protein>
    <submittedName>
        <fullName evidence="12">KDELR</fullName>
    </submittedName>
</protein>
<comment type="similarity">
    <text evidence="2">Belongs to the ERD2 family.</text>
</comment>
<keyword evidence="4 11" id="KW-0812">Transmembrane</keyword>
<keyword evidence="10" id="KW-0675">Receptor</keyword>
<keyword evidence="5" id="KW-0256">Endoplasmic reticulum</keyword>
<dbReference type="PANTHER" id="PTHR10585">
    <property type="entry name" value="ER LUMEN PROTEIN RETAINING RECEPTOR"/>
    <property type="match status" value="1"/>
</dbReference>
<evidence type="ECO:0000256" key="4">
    <source>
        <dbReference type="ARBA" id="ARBA00022692"/>
    </source>
</evidence>